<accession>A0A7U2N169</accession>
<sequence>MKSHILGLDQIWSWNAEVPKTVPGCVHDLIATVAVHHPDALAVCAWDGDFTYSQLNALSHRVAQRLIALKIPRQSSIPLLFSKSRWTCVAMLAVIQAGCAAVALDATQPDTRLRSIVQQTQPRVVISSPMHTTRASGLTDALILQLDDAFFDNEIVEPTDELPVAFPSDIVYISFTSGTTGLPKGACISHANVRSAVHYQGKKLGFDSKSRVFDFAPYSFDVAWSNFLHTLCAGGCICIANEEDMLNDLSAAIDAFRATLINVTPTVLRTINPIPTTLETVLLSGEMPYRDNITRWADKVKLLNTYGPTECTFKCAFSLLSPHFEGRPDIGRGVGHCTWIVDVNDSNRLATPGATGELFLEGPLVGQGYLGDPEKSAAAFINDPPWLLEGSSNVPGRRGRLYRTGDLVKYKSDGRLMFMGRKDATQLKIRGQRVEIGDVEHHVRACLQEDISVIADVVMPRGSDTTSLALFVQTQPDNREWVKREIDKLEGKLREVLPSFMIPTVYLPVDVIPVASTGKADRRRLREMGNALDWNQIVKLQSTIVSAVDYREPTTDTERQLRHIWAQVLELDVNRISTGDSFLRLGGDSIAAMYLVAEARKEGLSLTVADVFRFPILNELATKVKNVVQSEVVLPFSLLTGRRSKKDLCKEAATLCGVEVGEIEDIYPCTALQQGMLAISAREASADYTSRTVFDLPEDINMTQLERAWTDTVAAMPILRTRIVELRGEGLVQVVVKTPMTLLRYECIRDLMNTSSQASHLGRPLCRAGIIQDEFPRLLLMIHHSIYDGWTTRLILDTVEMAFRETRAFSAPVPFQLFVKHVAAMDTAKAIEFWRDQLIGSDATAFPSSQYSPRKKLDFNHVISGVQWPRTSATPSSVVRSALAILLASLTNKDDVKYGATVSGRQAPVLDIERIAGPTIATVPVRVKLNWDQTVEDLLQQIQRQMVETTEYEQFGLQQIRRIDEDIEAAAQFELLLVIQPAHHGKSQQPGGLFSRAHSVALPGLLDAHSQGGPVLVAKDGQSDSIGIYNSYAMMIICQLEESGAELKINFDSGAIEEDEVQRLARQFEHVLRQMCSEQFAQVKLRDLSPMTSEDLLDIWAWNRNLPAAATELVTSLIEQRAATQPGKIAICAWDNEHTYRQLQERSTALACRMRERGVAPGSIVVLSFEKSSWLPITMIAVLQLGCIVLPVSVPTSSQRASQIINALQPTLVITSNASHLCPFTGMVPVTTHDELMKAHIENSPGLPLPELRASDPAFLLFTSGSTGTPKPIQWSHETLSSNIAAAQTCFGIDSNSRAFQFAGYDFDVSTVETLSVLVAGGCVCIPSESERTNRLSESIAHYNANWICLTPSAAESITPKDVPLLKKITFAGERLQQRTASQWSEYLDVVYNWYGPAEACVATSYKFDPRNWQSGIIGRSQAACTWLVDPKNPNILAPVGAIAELLIEGPIVASYAGSCGAALNEKQFISPSWLHQGHWKVSGRDGTLYRTGDLVKYTSGGSLLFVGRKQDSQRKLRGQRVDLENIEGLVQGFLKSRNEVKTVAEIFTPSLSDKDSLALFFSSRGMASKPALPVDELEPYLATVLPAYMIPKLYIPLVTIPVGKTGKTDRRRLRQIGSSFTTEQLAAMQPSRQKARQPSGENEKQLQGLWAEVFGVAVDSIYATDNFFRLGGDSIMAMRLVALARNDGAALTVSDIFEAPTLENMSKRLVKGTKYIEEVPPFSLLSPRVGKEDSRRYAARQCRIPEEQVLDIYPCTALQEGLLALGEKDPGQYISRSVLEIQSTVNPDRLRQAWVSTLQKLPILRTRIIDLPGQGLVQVLLDNVPWRFGTDIATYVREDEQEPMGMGTQLCRAAIVEGSFILTIHHCTYDGASLKMVLDEFEHQYLGQCGAEFTPFRNFIQYLQKTDPHDSTEFWKGQLSNAELQQFPVLPSSTYIPQANEEMDHPISVEWPRAGMTPSTILRSAWAILEAQYVASNNVVFGVTTSGRQANMAGIERCSGPTIATVPIAASIDWDQTIQTFLGQIQQQSINMIPHEQCGLQNIQRAVENTDSVLFQTLLVIQPVAEGKSLQDDSLLFKARHYSSNLNTRGTDPFNVYPLMLICELIGSGLKLHISFDNHILDHRQIRRIASQFETVLRQLCTTDPGTTKLKDVQTASNFDITQFWGNNSKAPAEPQASVPDQISLVAGKQPDSIAIDAWDGQLSYRELDELSTDLAHRLLGLGIVKGSTVALSMEKSKWVPIMQLAILKSGAVCLLQSVAVPEHRVGTVLKTLDVVLAVASPSRVGVMKHFSKCLTIEEVLESPILYNPLPSPGMADPAIVLISSGSTGEPKQILWSHRTLSANIQGAGEVFSMSSLSRLFQFASYDFDVATVETLSTVAYGGCLCIPSESERLSDMPRAINRFKANVLHCTPSTGRLLSPEAVPTLSTLVQAGENLTKEDAKRWSGKCDVINWYGPAECSLASVSPATLPSWYTGVIAGPSELIGSQYLPLCWLVDPYNHHRLTPFGAIGEIALEGPGCAVAYIGNPRLTKRMFCENPTFLCHGQRGNERGRMRRIYRTGDLARYDSNGNLVFIGRKDAQLKIRGQLVAPEEVEHHIRQCVDIADFPVVVDGIIEKGGIHLTLVAFIVTEEVGSITNGLNEKLQKSLPRYAIPSYYIPVPAIPTGPTGKVDRKKLREIGSAFTPRVQSEIQQRKPTTPAEVKLQSLWAIALGIEVSNISANDSFLRLGNSIEAMRFVGLARDQGILLTVGQVFEKPVLAEMATVIQSTTTDMVEKASPFTLLDKSVDIQLARQQVASLCGISEESIEDIFPCTPLQEGLLSLTTKHDGDYTGRNILELRSSVDIGRFKAAWEQTVARIPILRTRIVDLPGQGLVQVVIEETNVWTEAKGAEDYIEKEKQIPIALGSPLMRCSLFTTSSGENSRFFFALTMHHSIYDGVSTGLVLETLDSLYHHTTSRELSTFQPFVQYINRQDKKAESDFWASQFAGLEASQFPTLPYSAYEPHPSSNLEHSIRDIRWRGDGITPSTTVRLVFALMCSRYSDSSDVVFGTVVNGRNAPVQGIDRLAAPTIATLPIRVKLKDHENIRAMLIGLQNQATQMIPYEQSGLSRIQKINDEARQACQFQSFLMIQPPETKMDEGGLFSPQESSPQSERDRYRGFNSYAFSVGCTLLENGIQLQFTFDSKVIDCATIGTMAHHFEHLLRKVASHEVDQVAANDLEMITTQDLNQIWQWNSHRYESINRCIHNLISDTAKSQPTATAISAWDGELTYKALDYLSTQLAHQLVDLGVGRGMIIPLYFEKCLFSFVAFLGVVKAGAAGLFLDPALPASRLHAIVQQVKPILMLVSPSNETLGCSMVEHVIVVSHDSMRLASEGRGKTTPLPSVHPSDLLYAVFTSGSTGTPKGVLIQHRHFCSAIVHQQPVFNLGPSTRMYDFSAPSFDVTYGAVLPTLVAGGTVCIPSDEERKSHLSESLRRFGATDTLLTPSIARWLDPSRVPTLRNIYLGGESPTHDDLALWTPHVPTVNCYGPAECSVGTLYWKVPSPIPSKIPIGKGYGVSTWVVDPQSSERLSPLGTVGELYLEGPLVGQGYFMDEEKTASAFIESPSWLHRGSPNGRVPGRDGLLYKTGDLVKYDPVDGTLVFIGRKNTQVKLRGQRIELGEIEHNLQQVLIDMSIEAAVVAEVATPEVTGRAALVAFIESDPTRISEIAGDLENEMAARVPMYMVPVTFVPINPMPLTPSGKTDRRRLREIVSQFTLEQLGGGRQSNGRPPATERECLLQKWWTSVIGVPANQIFIDSSFIRLGGDSISAMRLASLARSQGISLTVQNILNQPRLCDMVQAMAPLDANRDDADQVEVTPFSLLRHPEDKEMTLDYIAQQCDISKSEIQDVFPCTGVQKSLLSMTAKSHTSYIARFALRLAKNIDIPRLQRAWEKVSQTKAPILRYRIVDTPTEGLVQVEVNEPLKWETGDTVSSYIQQDRRSMGLSTSLTRLAIVGNAAEHDTYCLLTQHHAIYDGYSLNLLIQEVSRVYAGLIDPTPVAPFQAFVKHIMAIDQEKAREYWKNQFANSEAVPFPPLPYDDYHPKADSTVRRDFVGFHWPKRNATASTIIRAAWSILTARYTDTDDVVFGALVTGRQGPLQGLDRMIAPLINAVPVRVKLDPEQDVESFLNSIQQQSIDMIAYEQSELLDTRRINTDTEQGSRFNTLLVVQPTQQSGDSRIIDGPFDQRKIVSANDDLDDYNPNAVMILCQLTEDNSLTMEVSFDSRVVDVEQMERIASQFEHVLRQLAMLTTDTVESIEVVSPEDIKQLWQWNAAVPHASERCVHELIDDTVKQQPESPAICSWDGQLSYRELDILSTSLASQLVALGAGAGTIIPLCFEKSMWHSVAALGVMKAGAACVAMDSTQPESRLRSIVEQVHPNFLLTSSKNYDLARSLSDATLLIVDRYHLLDSPVVHSTAPLPQAHPSDTIYVVFTSGSTGTPKGVVTTHRNFASAAKHQQEILNIRSTSRVFDFVSYNFDVSWSNHLQTLICGGCLCIPSESERRNDIPGAFNRMKCDYVYFTPSVARSLDPSSMPGIKCLAMGGEPIQRSEVVRWTQAETIIGIYGPAECAQALSFVRLDSNCHNSHVGLPYGANMWLAQPGCPDRLAAIGAIGELLIEGPTVSKGYFGDLEKTTAAYIKDPSWLLQGTPGHPGRSGTLYKTGDLLRYNSDGSFDFIGRKDGMIKLRGQRIELAEVEYHVRVCLEDASVYDGVAAEIIRPQNSNPLLAVFVSLTDRLGKSENPSAFTELVESLEQKLIHRLPQYMIPGAYIPVEQIPMTTTNKTDRRALRDLGNAQSLERLAELQSHGKKHREPSTEMEKNLQVLWSSVLGVEPASVSADSNFLRIGGESIAAMRLVAAARLQGLSLTVAQIFKAPRLSQMALLVTQKAEEDEASQPQPAFSFLKTNDHKTFLQDHVEPFLYEDTGIVKDVIPCTDFQKCAVIDALQDPPGRLPIWIFGLPHNVDFARLEWACKALVNHFDILRVVFIQADGRFWQVLLDGFKPIYDTLDVDDDVESFTHTLCEEDLKRSRQLGQSFIRFVAIRHQGGKHRLVFRIAHAQFDGYTWSTMIQTLAALYYQQSLPMQPTFRQFIAFNERKKEQSLSYWTSRLRKSCHPTWSPANCSDTVYSTSDRMTVTTSFPMPNVQRHEGISSATFFHAACAIALSQQFGRKDVVFGRLVTGRSMLPGSLQNVVGPTMTEVPIVVSISPNDTIVTVANQLQAQFLDDSLHESAGMEEIIRNCTDWPEQVVDFGWRTAFQQADEMEFTFLDSGSTITVHEHDLLPRRRPEVYATPRNGRLHLEFEGNRQLISADIVREVFARIQSVLGEV</sequence>
<dbReference type="InterPro" id="IPR009081">
    <property type="entry name" value="PP-bd_ACP"/>
</dbReference>
<keyword evidence="2" id="KW-0597">Phosphoprotein</keyword>
<dbReference type="CDD" id="cd05918">
    <property type="entry name" value="A_NRPS_SidN3_like"/>
    <property type="match status" value="5"/>
</dbReference>
<comment type="similarity">
    <text evidence="4">Belongs to the NRP synthetase family.</text>
</comment>
<dbReference type="Gene3D" id="1.10.1200.10">
    <property type="entry name" value="ACP-like"/>
    <property type="match status" value="5"/>
</dbReference>
<dbReference type="Gene3D" id="3.40.50.12780">
    <property type="entry name" value="N-terminal domain of ligase-like"/>
    <property type="match status" value="5"/>
</dbReference>
<dbReference type="InterPro" id="IPR006162">
    <property type="entry name" value="Ppantetheine_attach_site"/>
</dbReference>
<dbReference type="SUPFAM" id="SSF47336">
    <property type="entry name" value="ACP-like"/>
    <property type="match status" value="5"/>
</dbReference>
<feature type="domain" description="Carrier" evidence="5">
    <location>
        <begin position="2696"/>
        <end position="2771"/>
    </location>
</feature>
<dbReference type="InterPro" id="IPR036736">
    <property type="entry name" value="ACP-like_sf"/>
</dbReference>
<dbReference type="PROSITE" id="PS50075">
    <property type="entry name" value="CARRIER"/>
    <property type="match status" value="5"/>
</dbReference>
<name>A0A7U2N169_ASPFN</name>
<evidence type="ECO:0000313" key="7">
    <source>
        <dbReference type="Proteomes" id="UP000596276"/>
    </source>
</evidence>
<keyword evidence="7" id="KW-1185">Reference proteome</keyword>
<dbReference type="FunFam" id="1.10.1200.10:FF:000005">
    <property type="entry name" value="Nonribosomal peptide synthetase 1"/>
    <property type="match status" value="3"/>
</dbReference>
<evidence type="ECO:0000256" key="2">
    <source>
        <dbReference type="ARBA" id="ARBA00022553"/>
    </source>
</evidence>
<dbReference type="FunFam" id="3.30.300.30:FF:000015">
    <property type="entry name" value="Nonribosomal peptide synthase SidD"/>
    <property type="match status" value="5"/>
</dbReference>
<organism evidence="6 7">
    <name type="scientific">Aspergillus flavus (strain ATCC 200026 / FGSC A1120 / IAM 13836 / NRRL 3357 / JCM 12722 / SRRC 167)</name>
    <dbReference type="NCBI Taxonomy" id="332952"/>
    <lineage>
        <taxon>Eukaryota</taxon>
        <taxon>Fungi</taxon>
        <taxon>Dikarya</taxon>
        <taxon>Ascomycota</taxon>
        <taxon>Pezizomycotina</taxon>
        <taxon>Eurotiomycetes</taxon>
        <taxon>Eurotiomycetidae</taxon>
        <taxon>Eurotiales</taxon>
        <taxon>Aspergillaceae</taxon>
        <taxon>Aspergillus</taxon>
        <taxon>Aspergillus subgen. Circumdati</taxon>
    </lineage>
</organism>
<keyword evidence="3" id="KW-0436">Ligase</keyword>
<dbReference type="GO" id="GO:0043041">
    <property type="term" value="P:amino acid activation for nonribosomal peptide biosynthetic process"/>
    <property type="evidence" value="ECO:0007669"/>
    <property type="project" value="TreeGrafter"/>
</dbReference>
<dbReference type="GO" id="GO:0016874">
    <property type="term" value="F:ligase activity"/>
    <property type="evidence" value="ECO:0007669"/>
    <property type="project" value="UniProtKB-KW"/>
</dbReference>
<proteinExistence type="inferred from homology"/>
<dbReference type="PANTHER" id="PTHR45527">
    <property type="entry name" value="NONRIBOSOMAL PEPTIDE SYNTHETASE"/>
    <property type="match status" value="1"/>
</dbReference>
<dbReference type="SMART" id="SM00823">
    <property type="entry name" value="PKS_PP"/>
    <property type="match status" value="4"/>
</dbReference>
<dbReference type="VEuPathDB" id="FungiDB:F9C07_2193953"/>
<dbReference type="Pfam" id="PF00550">
    <property type="entry name" value="PP-binding"/>
    <property type="match status" value="5"/>
</dbReference>
<dbReference type="Pfam" id="PF00501">
    <property type="entry name" value="AMP-binding"/>
    <property type="match status" value="5"/>
</dbReference>
<keyword evidence="1" id="KW-0596">Phosphopantetheine</keyword>
<dbReference type="InterPro" id="IPR020806">
    <property type="entry name" value="PKS_PP-bd"/>
</dbReference>
<evidence type="ECO:0000256" key="4">
    <source>
        <dbReference type="ARBA" id="ARBA00029454"/>
    </source>
</evidence>
<dbReference type="InterPro" id="IPR023213">
    <property type="entry name" value="CAT-like_dom_sf"/>
</dbReference>
<dbReference type="VEuPathDB" id="FungiDB:AFLA_008607"/>
<dbReference type="Gene3D" id="3.30.300.30">
    <property type="match status" value="5"/>
</dbReference>
<dbReference type="Pfam" id="PF00668">
    <property type="entry name" value="Condensation"/>
    <property type="match status" value="5"/>
</dbReference>
<dbReference type="InterPro" id="IPR001242">
    <property type="entry name" value="Condensation_dom"/>
</dbReference>
<feature type="domain" description="Carrier" evidence="5">
    <location>
        <begin position="3771"/>
        <end position="3847"/>
    </location>
</feature>
<dbReference type="Gene3D" id="3.30.559.30">
    <property type="entry name" value="Nonribosomal peptide synthetase, condensation domain"/>
    <property type="match status" value="5"/>
</dbReference>
<dbReference type="GO" id="GO:0031177">
    <property type="term" value="F:phosphopantetheine binding"/>
    <property type="evidence" value="ECO:0007669"/>
    <property type="project" value="InterPro"/>
</dbReference>
<protein>
    <submittedName>
        <fullName evidence="6">Nonribosomal peptide synthase</fullName>
    </submittedName>
</protein>
<dbReference type="FunFam" id="3.30.559.30:FF:000003">
    <property type="entry name" value="Nonribosomal peptide synthase SidD"/>
    <property type="match status" value="4"/>
</dbReference>
<dbReference type="InterPro" id="IPR045851">
    <property type="entry name" value="AMP-bd_C_sf"/>
</dbReference>
<evidence type="ECO:0000259" key="5">
    <source>
        <dbReference type="PROSITE" id="PS50075"/>
    </source>
</evidence>
<dbReference type="NCBIfam" id="NF003417">
    <property type="entry name" value="PRK04813.1"/>
    <property type="match status" value="5"/>
</dbReference>
<dbReference type="SUPFAM" id="SSF52777">
    <property type="entry name" value="CoA-dependent acyltransferases"/>
    <property type="match status" value="10"/>
</dbReference>
<dbReference type="InterPro" id="IPR020845">
    <property type="entry name" value="AMP-binding_CS"/>
</dbReference>
<evidence type="ECO:0000256" key="3">
    <source>
        <dbReference type="ARBA" id="ARBA00022598"/>
    </source>
</evidence>
<feature type="domain" description="Carrier" evidence="5">
    <location>
        <begin position="4855"/>
        <end position="4931"/>
    </location>
</feature>
<dbReference type="Proteomes" id="UP000596276">
    <property type="component" value="Chromosome 6"/>
</dbReference>
<dbReference type="GO" id="GO:0005737">
    <property type="term" value="C:cytoplasm"/>
    <property type="evidence" value="ECO:0007669"/>
    <property type="project" value="TreeGrafter"/>
</dbReference>
<dbReference type="InterPro" id="IPR042099">
    <property type="entry name" value="ANL_N_sf"/>
</dbReference>
<dbReference type="InterPro" id="IPR000873">
    <property type="entry name" value="AMP-dep_synth/lig_dom"/>
</dbReference>
<dbReference type="PROSITE" id="PS00012">
    <property type="entry name" value="PHOSPHOPANTETHEINE"/>
    <property type="match status" value="3"/>
</dbReference>
<dbReference type="EMBL" id="CP044623">
    <property type="protein sequence ID" value="QRD93649.1"/>
    <property type="molecule type" value="Genomic_DNA"/>
</dbReference>
<gene>
    <name evidence="6" type="ORF">F9C07_2193953</name>
</gene>
<feature type="domain" description="Carrier" evidence="5">
    <location>
        <begin position="552"/>
        <end position="628"/>
    </location>
</feature>
<dbReference type="CDD" id="cd19545">
    <property type="entry name" value="FUM14_C_NRPS-like"/>
    <property type="match status" value="4"/>
</dbReference>
<dbReference type="PROSITE" id="PS00455">
    <property type="entry name" value="AMP_BINDING"/>
    <property type="match status" value="4"/>
</dbReference>
<evidence type="ECO:0000256" key="1">
    <source>
        <dbReference type="ARBA" id="ARBA00022450"/>
    </source>
</evidence>
<dbReference type="Gene3D" id="3.30.559.10">
    <property type="entry name" value="Chloramphenicol acetyltransferase-like domain"/>
    <property type="match status" value="5"/>
</dbReference>
<dbReference type="GO" id="GO:0044550">
    <property type="term" value="P:secondary metabolite biosynthetic process"/>
    <property type="evidence" value="ECO:0007669"/>
    <property type="project" value="TreeGrafter"/>
</dbReference>
<reference evidence="7" key="1">
    <citation type="journal article" date="2021" name="G3 (Bethesda)">
        <title>Chromosome assembled and annotated genome sequence of Aspergillus flavus NRRL 3357.</title>
        <authorList>
            <person name="Skerker J.M."/>
            <person name="Pianalto K.M."/>
            <person name="Mondo S.J."/>
            <person name="Yang K."/>
            <person name="Arkin A.P."/>
            <person name="Keller N.P."/>
            <person name="Grigoriev I.V."/>
            <person name="Louise Glass N.L."/>
        </authorList>
    </citation>
    <scope>NUCLEOTIDE SEQUENCE [LARGE SCALE GENOMIC DNA]</scope>
    <source>
        <strain evidence="7">ATCC 200026 / FGSC A1120 / IAM 13836 / NRRL 3357 / JCM 12722 / SRRC 167</strain>
    </source>
</reference>
<feature type="domain" description="Carrier" evidence="5">
    <location>
        <begin position="1638"/>
        <end position="1714"/>
    </location>
</feature>
<evidence type="ECO:0000313" key="6">
    <source>
        <dbReference type="EMBL" id="QRD93649.1"/>
    </source>
</evidence>
<dbReference type="PANTHER" id="PTHR45527:SF1">
    <property type="entry name" value="FATTY ACID SYNTHASE"/>
    <property type="match status" value="1"/>
</dbReference>
<dbReference type="SUPFAM" id="SSF56801">
    <property type="entry name" value="Acetyl-CoA synthetase-like"/>
    <property type="match status" value="5"/>
</dbReference>